<feature type="compositionally biased region" description="Basic and acidic residues" evidence="12">
    <location>
        <begin position="534"/>
        <end position="549"/>
    </location>
</feature>
<dbReference type="Gene3D" id="3.30.1490.180">
    <property type="entry name" value="RNA polymerase ii"/>
    <property type="match status" value="1"/>
</dbReference>
<dbReference type="Gene3D" id="1.10.274.100">
    <property type="entry name" value="RNA polymerase Rpb1, domain 3"/>
    <property type="match status" value="1"/>
</dbReference>
<dbReference type="Pfam" id="PF05000">
    <property type="entry name" value="RNA_pol_Rpb1_4"/>
    <property type="match status" value="1"/>
</dbReference>
<keyword evidence="9 11" id="KW-0804">Transcription</keyword>
<dbReference type="InterPro" id="IPR007083">
    <property type="entry name" value="RNA_pol_Rpb1_4"/>
</dbReference>
<dbReference type="Pfam" id="PF04998">
    <property type="entry name" value="RNA_pol_Rpb1_5"/>
    <property type="match status" value="1"/>
</dbReference>
<dbReference type="InterPro" id="IPR007080">
    <property type="entry name" value="RNA_pol_Rpb1_1"/>
</dbReference>
<dbReference type="InterPro" id="IPR006592">
    <property type="entry name" value="RNA_pol_N"/>
</dbReference>
<dbReference type="GO" id="GO:0046872">
    <property type="term" value="F:metal ion binding"/>
    <property type="evidence" value="ECO:0007669"/>
    <property type="project" value="UniProtKB-KW"/>
</dbReference>
<evidence type="ECO:0000256" key="12">
    <source>
        <dbReference type="SAM" id="MobiDB-lite"/>
    </source>
</evidence>
<evidence type="ECO:0000256" key="11">
    <source>
        <dbReference type="RuleBase" id="RU004279"/>
    </source>
</evidence>
<dbReference type="InterPro" id="IPR007081">
    <property type="entry name" value="RNA_pol_Rpb1_5"/>
</dbReference>
<dbReference type="FunFam" id="2.40.40.20:FF:000019">
    <property type="entry name" value="DNA-directed RNA polymerase II subunit RPB1"/>
    <property type="match status" value="1"/>
</dbReference>
<feature type="compositionally biased region" description="Basic residues" evidence="12">
    <location>
        <begin position="1943"/>
        <end position="1953"/>
    </location>
</feature>
<evidence type="ECO:0000256" key="3">
    <source>
        <dbReference type="ARBA" id="ARBA00022478"/>
    </source>
</evidence>
<dbReference type="GO" id="GO:0005736">
    <property type="term" value="C:RNA polymerase I complex"/>
    <property type="evidence" value="ECO:0007669"/>
    <property type="project" value="TreeGrafter"/>
</dbReference>
<feature type="region of interest" description="Disordered" evidence="12">
    <location>
        <begin position="523"/>
        <end position="557"/>
    </location>
</feature>
<reference evidence="14" key="1">
    <citation type="submission" date="2014-11" db="EMBL/GenBank/DDBJ databases">
        <authorList>
            <person name="Otto D Thomas"/>
            <person name="Naeem Raeece"/>
        </authorList>
    </citation>
    <scope>NUCLEOTIDE SEQUENCE</scope>
</reference>
<feature type="compositionally biased region" description="Basic and acidic residues" evidence="12">
    <location>
        <begin position="2240"/>
        <end position="2254"/>
    </location>
</feature>
<dbReference type="InterPro" id="IPR044893">
    <property type="entry name" value="RNA_pol_Rpb1_clamp_domain"/>
</dbReference>
<dbReference type="PANTHER" id="PTHR19376:SF11">
    <property type="entry name" value="DNA-DIRECTED RNA POLYMERASE I SUBUNIT RPA1"/>
    <property type="match status" value="1"/>
</dbReference>
<keyword evidence="4 11" id="KW-0808">Transferase</keyword>
<dbReference type="VEuPathDB" id="CryptoDB:Cvel_8831"/>
<dbReference type="GO" id="GO:0003899">
    <property type="term" value="F:DNA-directed RNA polymerase activity"/>
    <property type="evidence" value="ECO:0007669"/>
    <property type="project" value="UniProtKB-EC"/>
</dbReference>
<dbReference type="Pfam" id="PF04983">
    <property type="entry name" value="RNA_pol_Rpb1_3"/>
    <property type="match status" value="1"/>
</dbReference>
<evidence type="ECO:0000256" key="5">
    <source>
        <dbReference type="ARBA" id="ARBA00022695"/>
    </source>
</evidence>
<feature type="compositionally biased region" description="Basic and acidic residues" evidence="12">
    <location>
        <begin position="1497"/>
        <end position="1520"/>
    </location>
</feature>
<feature type="region of interest" description="Disordered" evidence="12">
    <location>
        <begin position="316"/>
        <end position="368"/>
    </location>
</feature>
<evidence type="ECO:0000256" key="6">
    <source>
        <dbReference type="ARBA" id="ARBA00022723"/>
    </source>
</evidence>
<feature type="compositionally biased region" description="Basic and acidic residues" evidence="12">
    <location>
        <begin position="1981"/>
        <end position="1993"/>
    </location>
</feature>
<evidence type="ECO:0000256" key="7">
    <source>
        <dbReference type="ARBA" id="ARBA00022833"/>
    </source>
</evidence>
<dbReference type="SMART" id="SM00663">
    <property type="entry name" value="RPOLA_N"/>
    <property type="match status" value="1"/>
</dbReference>
<dbReference type="InterPro" id="IPR042102">
    <property type="entry name" value="RNA_pol_Rpb1_3_sf"/>
</dbReference>
<evidence type="ECO:0000256" key="1">
    <source>
        <dbReference type="ARBA" id="ARBA00004123"/>
    </source>
</evidence>
<name>A0A0G4HVH7_9ALVE</name>
<evidence type="ECO:0000256" key="8">
    <source>
        <dbReference type="ARBA" id="ARBA00022842"/>
    </source>
</evidence>
<dbReference type="Gene3D" id="2.40.40.20">
    <property type="match status" value="1"/>
</dbReference>
<dbReference type="InterPro" id="IPR015699">
    <property type="entry name" value="DNA-dir_RNA_pol1_lsu_N"/>
</dbReference>
<dbReference type="CDD" id="cd01435">
    <property type="entry name" value="RNAP_I_RPA1_N"/>
    <property type="match status" value="1"/>
</dbReference>
<feature type="region of interest" description="Disordered" evidence="12">
    <location>
        <begin position="2218"/>
        <end position="2285"/>
    </location>
</feature>
<dbReference type="Pfam" id="PF04997">
    <property type="entry name" value="RNA_pol_Rpb1_1"/>
    <property type="match status" value="1"/>
</dbReference>
<keyword evidence="5 11" id="KW-0548">Nucleotidyltransferase</keyword>
<feature type="compositionally biased region" description="Basic residues" evidence="12">
    <location>
        <begin position="1871"/>
        <end position="1881"/>
    </location>
</feature>
<dbReference type="PhylomeDB" id="A0A0G4HVH7"/>
<feature type="region of interest" description="Disordered" evidence="12">
    <location>
        <begin position="910"/>
        <end position="935"/>
    </location>
</feature>
<gene>
    <name evidence="14" type="ORF">Cvel_8831</name>
</gene>
<dbReference type="Gene3D" id="6.10.250.2940">
    <property type="match status" value="1"/>
</dbReference>
<feature type="region of interest" description="Disordered" evidence="12">
    <location>
        <begin position="1794"/>
        <end position="1993"/>
    </location>
</feature>
<dbReference type="InterPro" id="IPR038120">
    <property type="entry name" value="Rpb1_funnel_sf"/>
</dbReference>
<organism evidence="14">
    <name type="scientific">Chromera velia CCMP2878</name>
    <dbReference type="NCBI Taxonomy" id="1169474"/>
    <lineage>
        <taxon>Eukaryota</taxon>
        <taxon>Sar</taxon>
        <taxon>Alveolata</taxon>
        <taxon>Colpodellida</taxon>
        <taxon>Chromeraceae</taxon>
        <taxon>Chromera</taxon>
    </lineage>
</organism>
<keyword evidence="7" id="KW-0862">Zinc</keyword>
<feature type="compositionally biased region" description="Acidic residues" evidence="12">
    <location>
        <begin position="1885"/>
        <end position="1898"/>
    </location>
</feature>
<accession>A0A0G4HVH7</accession>
<evidence type="ECO:0000256" key="10">
    <source>
        <dbReference type="ARBA" id="ARBA00023242"/>
    </source>
</evidence>
<feature type="compositionally biased region" description="Basic and acidic residues" evidence="12">
    <location>
        <begin position="1552"/>
        <end position="1562"/>
    </location>
</feature>
<evidence type="ECO:0000256" key="2">
    <source>
        <dbReference type="ARBA" id="ARBA00006460"/>
    </source>
</evidence>
<dbReference type="SUPFAM" id="SSF64484">
    <property type="entry name" value="beta and beta-prime subunits of DNA dependent RNA-polymerase"/>
    <property type="match status" value="1"/>
</dbReference>
<comment type="function">
    <text evidence="11">DNA-dependent RNA polymerase catalyzes the transcription of DNA into RNA using the four ribonucleoside triphosphates as substrates.</text>
</comment>
<dbReference type="InterPro" id="IPR000722">
    <property type="entry name" value="RNA_pol_asu"/>
</dbReference>
<evidence type="ECO:0000259" key="13">
    <source>
        <dbReference type="SMART" id="SM00663"/>
    </source>
</evidence>
<dbReference type="PANTHER" id="PTHR19376">
    <property type="entry name" value="DNA-DIRECTED RNA POLYMERASE"/>
    <property type="match status" value="1"/>
</dbReference>
<dbReference type="InterPro" id="IPR007066">
    <property type="entry name" value="RNA_pol_Rpb1_3"/>
</dbReference>
<evidence type="ECO:0000256" key="9">
    <source>
        <dbReference type="ARBA" id="ARBA00023163"/>
    </source>
</evidence>
<feature type="domain" description="RNA polymerase N-terminal" evidence="13">
    <location>
        <begin position="447"/>
        <end position="849"/>
    </location>
</feature>
<keyword evidence="10" id="KW-0539">Nucleus</keyword>
<keyword evidence="8" id="KW-0460">Magnesium</keyword>
<protein>
    <recommendedName>
        <fullName evidence="11">DNA-directed RNA polymerase subunit</fullName>
        <ecNumber evidence="11">2.7.7.6</ecNumber>
    </recommendedName>
</protein>
<feature type="compositionally biased region" description="Gly residues" evidence="12">
    <location>
        <begin position="1964"/>
        <end position="1978"/>
    </location>
</feature>
<feature type="compositionally biased region" description="Acidic residues" evidence="12">
    <location>
        <begin position="1849"/>
        <end position="1867"/>
    </location>
</feature>
<dbReference type="EMBL" id="CDMZ01004027">
    <property type="protein sequence ID" value="CEM48419.1"/>
    <property type="molecule type" value="Genomic_DNA"/>
</dbReference>
<comment type="similarity">
    <text evidence="2 11">Belongs to the RNA polymerase beta' chain family.</text>
</comment>
<proteinExistence type="inferred from homology"/>
<dbReference type="InterPro" id="IPR045867">
    <property type="entry name" value="DNA-dir_RpoC_beta_prime"/>
</dbReference>
<dbReference type="EC" id="2.7.7.6" evidence="11"/>
<dbReference type="GO" id="GO:0003677">
    <property type="term" value="F:DNA binding"/>
    <property type="evidence" value="ECO:0007669"/>
    <property type="project" value="InterPro"/>
</dbReference>
<comment type="subcellular location">
    <subcellularLocation>
        <location evidence="1">Nucleus</location>
    </subcellularLocation>
</comment>
<keyword evidence="6" id="KW-0479">Metal-binding</keyword>
<feature type="region of interest" description="Disordered" evidence="12">
    <location>
        <begin position="266"/>
        <end position="286"/>
    </location>
</feature>
<keyword evidence="3 11" id="KW-0240">DNA-directed RNA polymerase</keyword>
<feature type="compositionally biased region" description="Acidic residues" evidence="12">
    <location>
        <begin position="1914"/>
        <end position="1939"/>
    </location>
</feature>
<comment type="catalytic activity">
    <reaction evidence="11">
        <text>RNA(n) + a ribonucleoside 5'-triphosphate = RNA(n+1) + diphosphate</text>
        <dbReference type="Rhea" id="RHEA:21248"/>
        <dbReference type="Rhea" id="RHEA-COMP:14527"/>
        <dbReference type="Rhea" id="RHEA-COMP:17342"/>
        <dbReference type="ChEBI" id="CHEBI:33019"/>
        <dbReference type="ChEBI" id="CHEBI:61557"/>
        <dbReference type="ChEBI" id="CHEBI:140395"/>
        <dbReference type="EC" id="2.7.7.6"/>
    </reaction>
</comment>
<dbReference type="Gene3D" id="6.20.50.80">
    <property type="match status" value="1"/>
</dbReference>
<dbReference type="Pfam" id="PF00623">
    <property type="entry name" value="RNA_pol_Rpb1_2"/>
    <property type="match status" value="1"/>
</dbReference>
<feature type="compositionally biased region" description="Acidic residues" evidence="12">
    <location>
        <begin position="335"/>
        <end position="353"/>
    </location>
</feature>
<feature type="compositionally biased region" description="Gly residues" evidence="12">
    <location>
        <begin position="1539"/>
        <end position="1551"/>
    </location>
</feature>
<dbReference type="Gene3D" id="1.10.132.30">
    <property type="match status" value="1"/>
</dbReference>
<feature type="compositionally biased region" description="Acidic residues" evidence="12">
    <location>
        <begin position="923"/>
        <end position="935"/>
    </location>
</feature>
<evidence type="ECO:0000256" key="4">
    <source>
        <dbReference type="ARBA" id="ARBA00022679"/>
    </source>
</evidence>
<sequence>MLDPRKPAAAQVASAQFICLSSDDVRRRSACEVTSLDVWEKEEGNPKEGGLHDLRMGALRGVQQSTRCRSCKLTEKHCPGHPGHIELREPCYNPLFFSALTQIMKLVCINCRRLRLPPGARQIYATRFKLLSTETLSDSAYHEALTNPSLLHGEKGDLPIQVYAGDDTETARSAAESLRKLRRRELRKLKERLNAREEQIRQSIGGQRSGALLTAYRDEQIHKPLSEREDFPQDYGDSLSMGVLPMTQVRFDSFVSLRKELMDRCTKPSRCPNCGASQKYSVKPSPDQSYFVVEWPSGAPDPLESAWKGVEPVVARPGQSLADADDEDALRRADEEEEEDEDEGEEGEEEEGQEGGKSGEKPALPKSSTKAVPRVFFGAVSGDVARETEEEYRVDSAPNRRPGRGYRVVTKEAVLPSDLLKILEIAWEEDSELIERLFPMTRTAGIGAFFMSAISVPSNLARPLKPSLTSSGRVILHQRTLALLQVLAAAKSVDALLVGKGGDSKVAELRGLSVSEMLKSKSSRKARSVLGGRVQKEKEKEKEGGKETGEGAEEIEETGTTSRIVLEGIRSLDPGFLQNGKVAMRQLQQAINGYLDKTKAADPSSTENGVRQLIEKKQGIFRMKMMGKRVNFSARSVISPDLNIDPNEIGVPTVIAKRLHFEEKVTSENFKWLRSLVIKGPRFWPGAIYVIEQEGRKKSLEFLSSAERKKIARQVLPAVPRPEADMEGGVAVMRRRDKGLRYTVVMRHLIDGDVVLMNRQPSLHRPSIMAHMVKVMPGMKTFRLHYTNCNTYNADFDGDEINMHFLQSDQARAEGHILMDADEMYYTAKDGSPLRGLIQDHCLGGAFLTSRDTFLEKDEYEQLVYEGIYRFFHQGTMNTVQMWQPVYGQDQRQSGEGLLDLKEGKKNLARMRRKNKGSQGGEGNDDEDLLGIDKGEDSDDILETEELNIFGKKLGAVDQVGSVRHCIRRGDPMDEIHRTTPNKEMPEKLRVRTEPPAIVWPRPLYTGKQVFTSVLKNVVHRCIEARLPEGEKFGGIDYDGKSKTPGTAWGGKDEGPTDEGEVVIRESELLGGVIDKSQIGASSYGVAHQIFELGGPRTAGLFLAAVGRCFTAYLANRGFSCGLGDLYMNQEGECKREALLRKVYRLNVSTLQGYVGGTLLKEPIEGTSVLVSPQAAAVCEAGKLESKKKTKNAAGKGGEGDEDKVRLYLHGREFEHRPAMLDARLIAAIRAEFGTQPLKERETLKTLEKFGKMTMGATSGENGQICGGPTLQVKFPHNGFHSMVLTGAKGSSVNYGMITGFLGQQEIEGRRPTVMASMKSLPSFAEYDVGPRATGFIGDRYLTGLRPQEYFFHCMSGREGLVDTAVKTARSGYLQRCLVKGMEGCLVEYDGSVRDSDGSIVQFAYGEDGIDTTRTSYLEKFDVALQHEPIERARFKLDKAEKNARVRTAVKKRLKYEVLGEVHQTATLSAKGHGKGTLMDPTTAAYPPHTEPTVVSEKYHRAIREFAKKVGRQEKEKEGPTGEDADPGKKRGRKSDSSGNGGKKARGGGGDGDGKETTRLTDPESIEEFLRLRYSRHLVAPGEAVGALAAQSIGEPSTQMTLNTFHLAGSGGANVTLGIPRLRELLQTTAPASTPVMHLAIRKRHGEKGVQETVRMAVLMCQMLTRLPLRNISRFIGARQVTIQEAKGRRRETVSTEIKIKLISFEILRQGIPGCTMAALGAFLHRHWTSELVKQVWIFVVESVADRVRKLADSGNLTQKFASDEVFEALRLDRGGRECRHWISLIKKVVKHEKKLTSRPSHMTARGVFGGNAHMRRDEEDQEDEGEEEEDREEREEEDEEEFARVLEGVEEEMDDEEMEEEDEEEGSFQKSKKKKKRKVRGKTEEDEDSDEEMDDDHDGQRRKLKARAKQVLDDEDAGSDIDAGDESEEDREDEDGEEGVGRRGRGWRGRRREGRETEDEGEGAGVSAGGRVIGGAYGKEMSKMQKDSRGRRLVRETRWDPDEMEYTVILEHPIVPEFIPAPLDFLRPALKAASRLHVNKIEGVHKAALVRHAPEEIAHSATGHEYEIVTEGVNLFAAAQLSDEWIDHTKSRANDIVPVFLTLGVEAARVVYIQQLALVFDAYGIKVDKRHLSLISDFLFRSGKLRAFNRTAMQSETSPLLQMSFETSTGFLSEALVKQSTDNLKTPAGALVTGKQTRGGTGMAEVLVRPQLKGMPSLWSRWPGADRKQPGRKKRKLTKTTDKGRVSSGENKKMAKIIPQEEDEKPGNSGMQQKEKSKKRKEGR</sequence>
<feature type="compositionally biased region" description="Acidic residues" evidence="12">
    <location>
        <begin position="1820"/>
        <end position="1842"/>
    </location>
</feature>
<evidence type="ECO:0000313" key="14">
    <source>
        <dbReference type="EMBL" id="CEM48419.1"/>
    </source>
</evidence>
<dbReference type="GO" id="GO:0006351">
    <property type="term" value="P:DNA-templated transcription"/>
    <property type="evidence" value="ECO:0007669"/>
    <property type="project" value="InterPro"/>
</dbReference>
<dbReference type="Gene3D" id="4.10.860.120">
    <property type="entry name" value="RNA polymerase II, clamp domain"/>
    <property type="match status" value="1"/>
</dbReference>
<feature type="region of interest" description="Disordered" evidence="12">
    <location>
        <begin position="1468"/>
        <end position="1562"/>
    </location>
</feature>